<evidence type="ECO:0000256" key="2">
    <source>
        <dbReference type="ARBA" id="ARBA00022771"/>
    </source>
</evidence>
<dbReference type="PANTHER" id="PTHR42647">
    <property type="entry name" value="SBP (S-RIBONUCLEASE BINDING PROTEIN) FAMILY PROTEIN"/>
    <property type="match status" value="1"/>
</dbReference>
<keyword evidence="6" id="KW-1185">Reference proteome</keyword>
<dbReference type="GO" id="GO:0043067">
    <property type="term" value="P:regulation of programmed cell death"/>
    <property type="evidence" value="ECO:0000318"/>
    <property type="project" value="GO_Central"/>
</dbReference>
<dbReference type="PANTHER" id="PTHR42647:SF12">
    <property type="entry name" value="BOI-RELATED E3 UBIQUITIN-PROTEIN LIGASE 2-RELATED"/>
    <property type="match status" value="1"/>
</dbReference>
<keyword evidence="4" id="KW-0175">Coiled coil</keyword>
<evidence type="ECO:0000313" key="6">
    <source>
        <dbReference type="Proteomes" id="UP000017836"/>
    </source>
</evidence>
<dbReference type="eggNOG" id="KOG1100">
    <property type="taxonomic scope" value="Eukaryota"/>
</dbReference>
<dbReference type="CDD" id="cd16649">
    <property type="entry name" value="mRING-HC-C3HC5_CGRF1-like"/>
    <property type="match status" value="1"/>
</dbReference>
<dbReference type="Gene3D" id="3.30.40.10">
    <property type="entry name" value="Zinc/RING finger domain, C3HC4 (zinc finger)"/>
    <property type="match status" value="1"/>
</dbReference>
<protein>
    <recommendedName>
        <fullName evidence="7">RING-type domain-containing protein</fullName>
    </recommendedName>
</protein>
<dbReference type="GO" id="GO:0008270">
    <property type="term" value="F:zinc ion binding"/>
    <property type="evidence" value="ECO:0007669"/>
    <property type="project" value="UniProtKB-KW"/>
</dbReference>
<keyword evidence="2" id="KW-0863">Zinc-finger</keyword>
<dbReference type="AlphaFoldDB" id="U5DBR2"/>
<dbReference type="HOGENOM" id="CLU_038018_3_1_1"/>
<evidence type="ECO:0000256" key="3">
    <source>
        <dbReference type="ARBA" id="ARBA00022833"/>
    </source>
</evidence>
<dbReference type="STRING" id="13333.U5DBR2"/>
<dbReference type="Gramene" id="ERN18872">
    <property type="protein sequence ID" value="ERN18872"/>
    <property type="gene ID" value="AMTR_s00067p00146050"/>
</dbReference>
<feature type="coiled-coil region" evidence="4">
    <location>
        <begin position="147"/>
        <end position="174"/>
    </location>
</feature>
<dbReference type="GO" id="GO:0004842">
    <property type="term" value="F:ubiquitin-protein transferase activity"/>
    <property type="evidence" value="ECO:0000318"/>
    <property type="project" value="GO_Central"/>
</dbReference>
<dbReference type="Proteomes" id="UP000017836">
    <property type="component" value="Unassembled WGS sequence"/>
</dbReference>
<evidence type="ECO:0000313" key="5">
    <source>
        <dbReference type="EMBL" id="ERN18872.1"/>
    </source>
</evidence>
<proteinExistence type="predicted"/>
<sequence>MAETLNPFYNLPFSDPFQLLQNPSQNLTPLYNPGFNSIQSFQENELIPRNFNGSRKRGREGDLVHASMDGWICPGFRSTVETSSASSCTSNVTIDPEIHAKIQGQHQEIERLLLIHTETMRFKLEQKRRIYWQNLMILAERAVAKIMKGKEEQIEEISRRNAELEEKLNILQMEGQIWQSLAKSNEATVVALRRDLDEAMAGRTDDDVVGDTESRCEGNDEVDGDGGFTVGPRCKACGTRERRVVVLPCRHLCVCEGCEVGLERCLICMGKKSATVHVYMS</sequence>
<gene>
    <name evidence="5" type="ORF">AMTR_s00067p00146050</name>
</gene>
<organism evidence="5 6">
    <name type="scientific">Amborella trichopoda</name>
    <dbReference type="NCBI Taxonomy" id="13333"/>
    <lineage>
        <taxon>Eukaryota</taxon>
        <taxon>Viridiplantae</taxon>
        <taxon>Streptophyta</taxon>
        <taxon>Embryophyta</taxon>
        <taxon>Tracheophyta</taxon>
        <taxon>Spermatophyta</taxon>
        <taxon>Magnoliopsida</taxon>
        <taxon>Amborellales</taxon>
        <taxon>Amborellaceae</taxon>
        <taxon>Amborella</taxon>
    </lineage>
</organism>
<keyword evidence="1" id="KW-0479">Metal-binding</keyword>
<dbReference type="Pfam" id="PF13920">
    <property type="entry name" value="zf-C3HC4_3"/>
    <property type="match status" value="1"/>
</dbReference>
<accession>U5DBR2</accession>
<dbReference type="EMBL" id="KI392078">
    <property type="protein sequence ID" value="ERN18872.1"/>
    <property type="molecule type" value="Genomic_DNA"/>
</dbReference>
<reference evidence="6" key="1">
    <citation type="journal article" date="2013" name="Science">
        <title>The Amborella genome and the evolution of flowering plants.</title>
        <authorList>
            <consortium name="Amborella Genome Project"/>
        </authorList>
    </citation>
    <scope>NUCLEOTIDE SEQUENCE [LARGE SCALE GENOMIC DNA]</scope>
</reference>
<evidence type="ECO:0008006" key="7">
    <source>
        <dbReference type="Google" id="ProtNLM"/>
    </source>
</evidence>
<name>U5DBR2_AMBTC</name>
<dbReference type="OMA" id="RMQREQH"/>
<evidence type="ECO:0000256" key="4">
    <source>
        <dbReference type="SAM" id="Coils"/>
    </source>
</evidence>
<keyword evidence="3" id="KW-0862">Zinc</keyword>
<dbReference type="InterPro" id="IPR013083">
    <property type="entry name" value="Znf_RING/FYVE/PHD"/>
</dbReference>
<evidence type="ECO:0000256" key="1">
    <source>
        <dbReference type="ARBA" id="ARBA00022723"/>
    </source>
</evidence>